<dbReference type="EMBL" id="CAJNOW010019261">
    <property type="protein sequence ID" value="CAF1671487.1"/>
    <property type="molecule type" value="Genomic_DNA"/>
</dbReference>
<evidence type="ECO:0000313" key="2">
    <source>
        <dbReference type="EMBL" id="CAF1671487.1"/>
    </source>
</evidence>
<dbReference type="EMBL" id="CAJOBJ010049204">
    <property type="protein sequence ID" value="CAF4365482.1"/>
    <property type="molecule type" value="Genomic_DNA"/>
</dbReference>
<evidence type="ECO:0000313" key="6">
    <source>
        <dbReference type="Proteomes" id="UP000663824"/>
    </source>
</evidence>
<dbReference type="OrthoDB" id="406800at2759"/>
<dbReference type="InterPro" id="IPR008197">
    <property type="entry name" value="WAP_dom"/>
</dbReference>
<organism evidence="3 6">
    <name type="scientific">Rotaria magnacalcarata</name>
    <dbReference type="NCBI Taxonomy" id="392030"/>
    <lineage>
        <taxon>Eukaryota</taxon>
        <taxon>Metazoa</taxon>
        <taxon>Spiralia</taxon>
        <taxon>Gnathifera</taxon>
        <taxon>Rotifera</taxon>
        <taxon>Eurotatoria</taxon>
        <taxon>Bdelloidea</taxon>
        <taxon>Philodinida</taxon>
        <taxon>Philodinidae</taxon>
        <taxon>Rotaria</taxon>
    </lineage>
</organism>
<dbReference type="AlphaFoldDB" id="A0A816RZZ8"/>
<dbReference type="PROSITE" id="PS51390">
    <property type="entry name" value="WAP"/>
    <property type="match status" value="1"/>
</dbReference>
<evidence type="ECO:0000259" key="1">
    <source>
        <dbReference type="PROSITE" id="PS51390"/>
    </source>
</evidence>
<dbReference type="GO" id="GO:0030414">
    <property type="term" value="F:peptidase inhibitor activity"/>
    <property type="evidence" value="ECO:0007669"/>
    <property type="project" value="InterPro"/>
</dbReference>
<dbReference type="Proteomes" id="UP000676336">
    <property type="component" value="Unassembled WGS sequence"/>
</dbReference>
<name>A0A816RZZ8_9BILA</name>
<dbReference type="Proteomes" id="UP000681720">
    <property type="component" value="Unassembled WGS sequence"/>
</dbReference>
<dbReference type="InterPro" id="IPR036645">
    <property type="entry name" value="Elafin-like_sf"/>
</dbReference>
<accession>A0A816RZZ8</accession>
<evidence type="ECO:0000313" key="5">
    <source>
        <dbReference type="EMBL" id="CAF5182011.1"/>
    </source>
</evidence>
<dbReference type="EMBL" id="CAJOBI010319034">
    <property type="protein sequence ID" value="CAF5182011.1"/>
    <property type="molecule type" value="Genomic_DNA"/>
</dbReference>
<dbReference type="EMBL" id="CAJNRE010009099">
    <property type="protein sequence ID" value="CAF2079376.1"/>
    <property type="molecule type" value="Genomic_DNA"/>
</dbReference>
<comment type="caution">
    <text evidence="3">The sequence shown here is derived from an EMBL/GenBank/DDBJ whole genome shotgun (WGS) entry which is preliminary data.</text>
</comment>
<sequence>MYLSTIDCFRPRRRKKCRPPCGKQCKYGFELNRRGCSKCKCNRSPCERFQAPLDAYFCGRGINRTDCPSNYTCAIEPNDAYTVCCPSSKTTTTTTTTTTTQPVVTTEKPDSCPTTSSEGGICMVYCDDDSECSNSQKCCGSCPRECIPPIG</sequence>
<dbReference type="GO" id="GO:0005576">
    <property type="term" value="C:extracellular region"/>
    <property type="evidence" value="ECO:0007669"/>
    <property type="project" value="InterPro"/>
</dbReference>
<reference evidence="3" key="1">
    <citation type="submission" date="2021-02" db="EMBL/GenBank/DDBJ databases">
        <authorList>
            <person name="Nowell W R."/>
        </authorList>
    </citation>
    <scope>NUCLEOTIDE SEQUENCE</scope>
</reference>
<dbReference type="Pfam" id="PF00095">
    <property type="entry name" value="WAP"/>
    <property type="match status" value="1"/>
</dbReference>
<feature type="domain" description="WAP" evidence="1">
    <location>
        <begin position="105"/>
        <end position="150"/>
    </location>
</feature>
<evidence type="ECO:0000313" key="3">
    <source>
        <dbReference type="EMBL" id="CAF2079376.1"/>
    </source>
</evidence>
<proteinExistence type="predicted"/>
<dbReference type="Proteomes" id="UP000663834">
    <property type="component" value="Unassembled WGS sequence"/>
</dbReference>
<gene>
    <name evidence="4" type="ORF">GIL414_LOCUS28600</name>
    <name evidence="2" type="ORF">KQP761_LOCUS34362</name>
    <name evidence="3" type="ORF">MBJ925_LOCUS18194</name>
    <name evidence="5" type="ORF">SMN809_LOCUS69240</name>
</gene>
<dbReference type="Proteomes" id="UP000663824">
    <property type="component" value="Unassembled WGS sequence"/>
</dbReference>
<protein>
    <recommendedName>
        <fullName evidence="1">WAP domain-containing protein</fullName>
    </recommendedName>
</protein>
<dbReference type="SUPFAM" id="SSF57256">
    <property type="entry name" value="Elafin-like"/>
    <property type="match status" value="1"/>
</dbReference>
<dbReference type="Gene3D" id="4.10.75.10">
    <property type="entry name" value="Elafin-like"/>
    <property type="match status" value="1"/>
</dbReference>
<evidence type="ECO:0000313" key="4">
    <source>
        <dbReference type="EMBL" id="CAF4365482.1"/>
    </source>
</evidence>